<dbReference type="PROSITE" id="PS50865">
    <property type="entry name" value="ZF_MYND_2"/>
    <property type="match status" value="1"/>
</dbReference>
<keyword evidence="2 4" id="KW-0863">Zinc-finger</keyword>
<gene>
    <name evidence="6" type="ORF">SCHPADRAFT_757957</name>
</gene>
<evidence type="ECO:0000256" key="4">
    <source>
        <dbReference type="PROSITE-ProRule" id="PRU00134"/>
    </source>
</evidence>
<dbReference type="GO" id="GO:0008270">
    <property type="term" value="F:zinc ion binding"/>
    <property type="evidence" value="ECO:0007669"/>
    <property type="project" value="UniProtKB-KW"/>
</dbReference>
<evidence type="ECO:0000313" key="7">
    <source>
        <dbReference type="Proteomes" id="UP000053477"/>
    </source>
</evidence>
<dbReference type="InParanoid" id="A0A0H2QZ73"/>
<evidence type="ECO:0000313" key="6">
    <source>
        <dbReference type="EMBL" id="KLO04272.1"/>
    </source>
</evidence>
<dbReference type="Pfam" id="PF01753">
    <property type="entry name" value="zf-MYND"/>
    <property type="match status" value="1"/>
</dbReference>
<keyword evidence="7" id="KW-1185">Reference proteome</keyword>
<evidence type="ECO:0000256" key="3">
    <source>
        <dbReference type="ARBA" id="ARBA00022833"/>
    </source>
</evidence>
<evidence type="ECO:0000256" key="1">
    <source>
        <dbReference type="ARBA" id="ARBA00022723"/>
    </source>
</evidence>
<keyword evidence="1" id="KW-0479">Metal-binding</keyword>
<organism evidence="6 7">
    <name type="scientific">Schizopora paradoxa</name>
    <dbReference type="NCBI Taxonomy" id="27342"/>
    <lineage>
        <taxon>Eukaryota</taxon>
        <taxon>Fungi</taxon>
        <taxon>Dikarya</taxon>
        <taxon>Basidiomycota</taxon>
        <taxon>Agaricomycotina</taxon>
        <taxon>Agaricomycetes</taxon>
        <taxon>Hymenochaetales</taxon>
        <taxon>Schizoporaceae</taxon>
        <taxon>Schizopora</taxon>
    </lineage>
</organism>
<evidence type="ECO:0000256" key="2">
    <source>
        <dbReference type="ARBA" id="ARBA00022771"/>
    </source>
</evidence>
<dbReference type="EMBL" id="KQ086618">
    <property type="protein sequence ID" value="KLO04272.1"/>
    <property type="molecule type" value="Genomic_DNA"/>
</dbReference>
<keyword evidence="3" id="KW-0862">Zinc</keyword>
<dbReference type="InterPro" id="IPR002893">
    <property type="entry name" value="Znf_MYND"/>
</dbReference>
<dbReference type="Proteomes" id="UP000053477">
    <property type="component" value="Unassembled WGS sequence"/>
</dbReference>
<sequence>MIAAKSKSEATGTQVFSCAVCQFATYCSKECQLVGWRLLGHRDECLKIKKTLDKSGLSPFDVRVLSLRAYHHVAGEMSIFNRDQSFGCVLVDFTTEVKHGVLRMQTFGTPSGEEEFLPIFPAACSKGATSEKVATLSIKVKYNLFDKVTTFAFLAPFDEGVMDGTKCGCSPHRANFPSTCMKHAIYSKNLTVRKETAEL</sequence>
<name>A0A0H2QZ73_9AGAM</name>
<dbReference type="OrthoDB" id="2617668at2759"/>
<dbReference type="SUPFAM" id="SSF144232">
    <property type="entry name" value="HIT/MYND zinc finger-like"/>
    <property type="match status" value="1"/>
</dbReference>
<evidence type="ECO:0000259" key="5">
    <source>
        <dbReference type="PROSITE" id="PS50865"/>
    </source>
</evidence>
<dbReference type="Gene3D" id="6.10.140.2220">
    <property type="match status" value="1"/>
</dbReference>
<dbReference type="AlphaFoldDB" id="A0A0H2QZ73"/>
<accession>A0A0H2QZ73</accession>
<reference evidence="6 7" key="1">
    <citation type="submission" date="2015-04" db="EMBL/GenBank/DDBJ databases">
        <title>Complete genome sequence of Schizopora paradoxa KUC8140, a cosmopolitan wood degrader in East Asia.</title>
        <authorList>
            <consortium name="DOE Joint Genome Institute"/>
            <person name="Min B."/>
            <person name="Park H."/>
            <person name="Jang Y."/>
            <person name="Kim J.-J."/>
            <person name="Kim K.H."/>
            <person name="Pangilinan J."/>
            <person name="Lipzen A."/>
            <person name="Riley R."/>
            <person name="Grigoriev I.V."/>
            <person name="Spatafora J.W."/>
            <person name="Choi I.-G."/>
        </authorList>
    </citation>
    <scope>NUCLEOTIDE SEQUENCE [LARGE SCALE GENOMIC DNA]</scope>
    <source>
        <strain evidence="6 7">KUC8140</strain>
    </source>
</reference>
<protein>
    <recommendedName>
        <fullName evidence="5">MYND-type domain-containing protein</fullName>
    </recommendedName>
</protein>
<feature type="domain" description="MYND-type" evidence="5">
    <location>
        <begin position="1"/>
        <end position="45"/>
    </location>
</feature>
<proteinExistence type="predicted"/>